<protein>
    <submittedName>
        <fullName evidence="1">Uncharacterized protein</fullName>
    </submittedName>
</protein>
<dbReference type="Proteomes" id="UP001596242">
    <property type="component" value="Unassembled WGS sequence"/>
</dbReference>
<sequence>MTSLDSFAGLEGLDHDDGLPPLLRRPGAVEDPPPVVRLRRVRSALLKNPDISLDEAAANVVTSGAVDPVQLQALVAAEPVSLLTAKPVVGGTLYATAPHSRYLDLDVLPDIINQRWADQLRTAMDMVPSTFLATTYETLTDPTSGESRAVFTVRMRDRKALAQAVAESMRQTFYAQKGENDYTQSVLQQGVKEPLTLFVVRVVYDDGSEDTFLVTGDGNSRLMSMWLARTGGDIDAAISACIASVVGSLDHPGARSRAEQGLARRRTVELTARTRKNLVVPTMTEATRREGHTLAFPAVVVVGARADDGGPLADLVAARDDLLASLHVHVTPWTRGAQYTQGMQRVYRHALREGLISSDVYRVLSGTVGAQEMHDLLGVPAHRLWAAAVHQQVLLAGPGAYAMNRLVKQEFGMARADRQRISERLAPMVLSAYRSQKGVEQALRAFGNGGTITDRVWKQPWNLTRGSEVSEVLEEILGRALAGEAGAVAELTVLGGTAAILDGYITRDRGSKEGTDRGSGSAPFRTTPVNLLDVLSKTAGGLRMLHSIARAHVAADPAVLPKQFHTQDREVDGQLVRDGEPVLDKAGEQVIIDYEWDLVYAADPARALATIAKNSREPLETEAEDVRQRRLLASGVASTLEAARSLARMHKSRGPKVFGHVDTVDELREQLRQAEEILLRFGPSRVSFLLDEDEEGEE</sequence>
<dbReference type="RefSeq" id="WP_386401756.1">
    <property type="nucleotide sequence ID" value="NZ_JBHSPT010000062.1"/>
</dbReference>
<proteinExistence type="predicted"/>
<comment type="caution">
    <text evidence="1">The sequence shown here is derived from an EMBL/GenBank/DDBJ whole genome shotgun (WGS) entry which is preliminary data.</text>
</comment>
<reference evidence="2" key="1">
    <citation type="journal article" date="2019" name="Int. J. Syst. Evol. Microbiol.">
        <title>The Global Catalogue of Microorganisms (GCM) 10K type strain sequencing project: providing services to taxonomists for standard genome sequencing and annotation.</title>
        <authorList>
            <consortium name="The Broad Institute Genomics Platform"/>
            <consortium name="The Broad Institute Genome Sequencing Center for Infectious Disease"/>
            <person name="Wu L."/>
            <person name="Ma J."/>
        </authorList>
    </citation>
    <scope>NUCLEOTIDE SEQUENCE [LARGE SCALE GENOMIC DNA]</scope>
    <source>
        <strain evidence="2">JCM 12763</strain>
    </source>
</reference>
<keyword evidence="2" id="KW-1185">Reference proteome</keyword>
<name>A0ABW1M610_9ACTN</name>
<accession>A0ABW1M610</accession>
<organism evidence="1 2">
    <name type="scientific">Streptomyces pratens</name>
    <dbReference type="NCBI Taxonomy" id="887456"/>
    <lineage>
        <taxon>Bacteria</taxon>
        <taxon>Bacillati</taxon>
        <taxon>Actinomycetota</taxon>
        <taxon>Actinomycetes</taxon>
        <taxon>Kitasatosporales</taxon>
        <taxon>Streptomycetaceae</taxon>
        <taxon>Streptomyces</taxon>
    </lineage>
</organism>
<evidence type="ECO:0000313" key="1">
    <source>
        <dbReference type="EMBL" id="MFC6058742.1"/>
    </source>
</evidence>
<gene>
    <name evidence="1" type="ORF">ACFP50_25900</name>
</gene>
<evidence type="ECO:0000313" key="2">
    <source>
        <dbReference type="Proteomes" id="UP001596242"/>
    </source>
</evidence>
<dbReference type="EMBL" id="JBHSPT010000062">
    <property type="protein sequence ID" value="MFC6058742.1"/>
    <property type="molecule type" value="Genomic_DNA"/>
</dbReference>